<evidence type="ECO:0000313" key="2">
    <source>
        <dbReference type="Proteomes" id="UP000001338"/>
    </source>
</evidence>
<accession>A0A828Z1P2</accession>
<comment type="caution">
    <text evidence="1">The sequence shown here is derived from an EMBL/GenBank/DDBJ whole genome shotgun (WGS) entry which is preliminary data.</text>
</comment>
<sequence>MKMKAPGVDLKGRVGNSGICLFIFLRSYCLLEEKPCT</sequence>
<dbReference type="EMBL" id="AFLV02000049">
    <property type="protein sequence ID" value="EKR64242.1"/>
    <property type="molecule type" value="Genomic_DNA"/>
</dbReference>
<reference evidence="1 2" key="1">
    <citation type="submission" date="2012-10" db="EMBL/GenBank/DDBJ databases">
        <authorList>
            <person name="Harkins D.M."/>
            <person name="Durkin A.S."/>
            <person name="Brinkac L.M."/>
            <person name="Haft D.H."/>
            <person name="Selengut J.D."/>
            <person name="Sanka R."/>
            <person name="DePew J."/>
            <person name="Purushe J."/>
            <person name="Whelen A.C."/>
            <person name="Vinetz J.M."/>
            <person name="Sutton G.G."/>
            <person name="Nierman W.C."/>
            <person name="Fouts D.E."/>
        </authorList>
    </citation>
    <scope>NUCLEOTIDE SEQUENCE [LARGE SCALE GENOMIC DNA]</scope>
    <source>
        <strain evidence="1 2">2006001853</strain>
    </source>
</reference>
<protein>
    <submittedName>
        <fullName evidence="1">Uncharacterized protein</fullName>
    </submittedName>
</protein>
<evidence type="ECO:0000313" key="1">
    <source>
        <dbReference type="EMBL" id="EKR64242.1"/>
    </source>
</evidence>
<dbReference type="AlphaFoldDB" id="A0A828Z1P2"/>
<proteinExistence type="predicted"/>
<gene>
    <name evidence="1" type="ORF">LEP1GSC036_3840</name>
</gene>
<dbReference type="Proteomes" id="UP000001338">
    <property type="component" value="Unassembled WGS sequence"/>
</dbReference>
<name>A0A828Z1P2_9LEPT</name>
<organism evidence="1 2">
    <name type="scientific">Leptospira weilii str. 2006001853</name>
    <dbReference type="NCBI Taxonomy" id="1001589"/>
    <lineage>
        <taxon>Bacteria</taxon>
        <taxon>Pseudomonadati</taxon>
        <taxon>Spirochaetota</taxon>
        <taxon>Spirochaetia</taxon>
        <taxon>Leptospirales</taxon>
        <taxon>Leptospiraceae</taxon>
        <taxon>Leptospira</taxon>
    </lineage>
</organism>